<dbReference type="GO" id="GO:1990726">
    <property type="term" value="C:Lsm1-7-Pat1 complex"/>
    <property type="evidence" value="ECO:0007669"/>
    <property type="project" value="TreeGrafter"/>
</dbReference>
<evidence type="ECO:0000256" key="1">
    <source>
        <dbReference type="ARBA" id="ARBA00006850"/>
    </source>
</evidence>
<evidence type="ECO:0000256" key="5">
    <source>
        <dbReference type="ARBA" id="ARBA00022884"/>
    </source>
</evidence>
<dbReference type="InterPro" id="IPR047575">
    <property type="entry name" value="Sm"/>
</dbReference>
<dbReference type="AlphaFoldDB" id="A0A484G0V0"/>
<dbReference type="PANTHER" id="PTHR15588:SF8">
    <property type="entry name" value="U6 SNRNA-ASSOCIATED SM-LIKE PROTEIN LSM1"/>
    <property type="match status" value="1"/>
</dbReference>
<dbReference type="InterPro" id="IPR010920">
    <property type="entry name" value="LSM_dom_sf"/>
</dbReference>
<comment type="subcellular location">
    <subcellularLocation>
        <location evidence="11">Cytoplasm</location>
    </subcellularLocation>
    <subcellularLocation>
        <location evidence="11">Cytoplasm</location>
        <location evidence="11">P-body</location>
    </subcellularLocation>
</comment>
<reference evidence="14" key="1">
    <citation type="journal article" date="2013" name="New Phytol.">
        <title>Comparative genomic and transcriptomic analyses reveal the hemibiotrophic stage shift of Colletotrichum fungi.</title>
        <authorList>
            <person name="Gan P."/>
            <person name="Ikeda K."/>
            <person name="Irieda H."/>
            <person name="Narusaka M."/>
            <person name="O'Connell R.J."/>
            <person name="Narusaka Y."/>
            <person name="Takano Y."/>
            <person name="Kubo Y."/>
            <person name="Shirasu K."/>
        </authorList>
    </citation>
    <scope>NUCLEOTIDE SEQUENCE [LARGE SCALE GENOMIC DNA]</scope>
    <source>
        <strain evidence="14">104-T / ATCC 96160 / CBS 514.97 / LARS 414 / MAFF 240422</strain>
    </source>
</reference>
<protein>
    <recommendedName>
        <fullName evidence="10 11">U6 snRNA-associated Sm-like protein LSm1</fullName>
    </recommendedName>
</protein>
<keyword evidence="2 11" id="KW-0963">Cytoplasm</keyword>
<evidence type="ECO:0000256" key="6">
    <source>
        <dbReference type="ARBA" id="ARBA00023187"/>
    </source>
</evidence>
<evidence type="ECO:0000256" key="11">
    <source>
        <dbReference type="RuleBase" id="RU365047"/>
    </source>
</evidence>
<dbReference type="SUPFAM" id="SSF50182">
    <property type="entry name" value="Sm-like ribonucleoproteins"/>
    <property type="match status" value="1"/>
</dbReference>
<keyword evidence="14" id="KW-1185">Reference proteome</keyword>
<dbReference type="CDD" id="cd01728">
    <property type="entry name" value="LSm1"/>
    <property type="match status" value="1"/>
</dbReference>
<name>A0A484G0V0_COLOR</name>
<dbReference type="FunFam" id="2.30.30.100:FF:000021">
    <property type="entry name" value="U6 snRNA-associated Sm-like protein LSm1"/>
    <property type="match status" value="1"/>
</dbReference>
<evidence type="ECO:0000256" key="4">
    <source>
        <dbReference type="ARBA" id="ARBA00022664"/>
    </source>
</evidence>
<evidence type="ECO:0000313" key="13">
    <source>
        <dbReference type="EMBL" id="TDZ23077.1"/>
    </source>
</evidence>
<reference evidence="14" key="2">
    <citation type="journal article" date="2019" name="Mol. Plant Microbe Interact.">
        <title>Genome sequence resources for four phytopathogenic fungi from the Colletotrichum orbiculare species complex.</title>
        <authorList>
            <person name="Gan P."/>
            <person name="Tsushima A."/>
            <person name="Narusaka M."/>
            <person name="Narusaka Y."/>
            <person name="Takano Y."/>
            <person name="Kubo Y."/>
            <person name="Shirasu K."/>
        </authorList>
    </citation>
    <scope>GENOME REANNOTATION</scope>
    <source>
        <strain evidence="14">104-T / ATCC 96160 / CBS 514.97 / LARS 414 / MAFF 240422</strain>
    </source>
</reference>
<evidence type="ECO:0000256" key="10">
    <source>
        <dbReference type="ARBA" id="ARBA00067756"/>
    </source>
</evidence>
<accession>A0A484G0V0</accession>
<keyword evidence="4 11" id="KW-0507">mRNA processing</keyword>
<dbReference type="Gene3D" id="2.30.30.100">
    <property type="match status" value="1"/>
</dbReference>
<organism evidence="13 14">
    <name type="scientific">Colletotrichum orbiculare (strain 104-T / ATCC 96160 / CBS 514.97 / LARS 414 / MAFF 240422)</name>
    <name type="common">Cucumber anthracnose fungus</name>
    <name type="synonym">Colletotrichum lagenarium</name>
    <dbReference type="NCBI Taxonomy" id="1213857"/>
    <lineage>
        <taxon>Eukaryota</taxon>
        <taxon>Fungi</taxon>
        <taxon>Dikarya</taxon>
        <taxon>Ascomycota</taxon>
        <taxon>Pezizomycotina</taxon>
        <taxon>Sordariomycetes</taxon>
        <taxon>Hypocreomycetidae</taxon>
        <taxon>Glomerellales</taxon>
        <taxon>Glomerellaceae</taxon>
        <taxon>Colletotrichum</taxon>
        <taxon>Colletotrichum orbiculare species complex</taxon>
    </lineage>
</organism>
<dbReference type="GO" id="GO:0006397">
    <property type="term" value="P:mRNA processing"/>
    <property type="evidence" value="ECO:0007669"/>
    <property type="project" value="UniProtKB-UniRule"/>
</dbReference>
<evidence type="ECO:0000256" key="9">
    <source>
        <dbReference type="ARBA" id="ARBA00062159"/>
    </source>
</evidence>
<comment type="subunit">
    <text evidence="9">Interacts with SLBP; interaction with SLBP occurs when histone mRNA is being rapidly degraded during the S phase. LSm subunits form a heteromer with a donut shape.</text>
</comment>
<keyword evidence="7 11" id="KW-0687">Ribonucleoprotein</keyword>
<evidence type="ECO:0000256" key="8">
    <source>
        <dbReference type="ARBA" id="ARBA00056858"/>
    </source>
</evidence>
<keyword evidence="6" id="KW-0508">mRNA splicing</keyword>
<dbReference type="GO" id="GO:0003729">
    <property type="term" value="F:mRNA binding"/>
    <property type="evidence" value="ECO:0007669"/>
    <property type="project" value="TreeGrafter"/>
</dbReference>
<dbReference type="OrthoDB" id="10263346at2759"/>
<dbReference type="PROSITE" id="PS52002">
    <property type="entry name" value="SM"/>
    <property type="match status" value="1"/>
</dbReference>
<comment type="subunit">
    <text evidence="11">Component of the heptameric LSM1-LSM7 complex that forms a seven-membered ring structure with a donut shape.</text>
</comment>
<evidence type="ECO:0000256" key="3">
    <source>
        <dbReference type="ARBA" id="ARBA00022553"/>
    </source>
</evidence>
<evidence type="ECO:0000313" key="14">
    <source>
        <dbReference type="Proteomes" id="UP000014480"/>
    </source>
</evidence>
<keyword evidence="5 11" id="KW-0694">RNA-binding</keyword>
<dbReference type="GO" id="GO:0000290">
    <property type="term" value="P:deadenylation-dependent decapping of nuclear-transcribed mRNA"/>
    <property type="evidence" value="ECO:0007669"/>
    <property type="project" value="TreeGrafter"/>
</dbReference>
<dbReference type="STRING" id="1213857.A0A484G0V0"/>
<dbReference type="InterPro" id="IPR044642">
    <property type="entry name" value="PTHR15588"/>
</dbReference>
<keyword evidence="3" id="KW-0597">Phosphoprotein</keyword>
<sequence>MPRLSRARQLVQLLAPTRKGSVLGVSTGAGLQLQPTIARLFLLSTINTNTMENLTTSDAPPQGAQPVLGGRVPPPPPQTAQLPPQMFTTAAQLLDLTDKKLMVALRDGRKLIGVLRSWDQFANLVLQDTVERVFAHPDPEANPPREAGLYADIKRGIFLVRGENVLLLGEIDLDKDDDPPPGYEPADLQLVHRLAAEKKEKDKTRDKSRIKKLGKLGFEGENMGEILLRMNARPTRRPKCKERVGISERGMEVKMSNNIVKCSPSMRHVFTTDTSRRYKYEHGHWG</sequence>
<dbReference type="PANTHER" id="PTHR15588">
    <property type="entry name" value="LSM1"/>
    <property type="match status" value="1"/>
</dbReference>
<proteinExistence type="inferred from homology"/>
<evidence type="ECO:0000256" key="2">
    <source>
        <dbReference type="ARBA" id="ARBA00022490"/>
    </source>
</evidence>
<dbReference type="GO" id="GO:0008380">
    <property type="term" value="P:RNA splicing"/>
    <property type="evidence" value="ECO:0007669"/>
    <property type="project" value="UniProtKB-KW"/>
</dbReference>
<dbReference type="InterPro" id="IPR001163">
    <property type="entry name" value="Sm_dom_euk/arc"/>
</dbReference>
<comment type="function">
    <text evidence="8">Plays a role in the degradation of histone mRNAs, the only eukaryotic mRNAs that are not polyadenylated. Probably also part of an LSm subunits-containing complex involved in the general process of mRNA degradation.</text>
</comment>
<dbReference type="GO" id="GO:1990904">
    <property type="term" value="C:ribonucleoprotein complex"/>
    <property type="evidence" value="ECO:0007669"/>
    <property type="project" value="UniProtKB-KW"/>
</dbReference>
<dbReference type="Pfam" id="PF01423">
    <property type="entry name" value="LSM"/>
    <property type="match status" value="1"/>
</dbReference>
<dbReference type="EMBL" id="AMCV02000007">
    <property type="protein sequence ID" value="TDZ23077.1"/>
    <property type="molecule type" value="Genomic_DNA"/>
</dbReference>
<dbReference type="Proteomes" id="UP000014480">
    <property type="component" value="Unassembled WGS sequence"/>
</dbReference>
<dbReference type="InterPro" id="IPR034104">
    <property type="entry name" value="Lsm1"/>
</dbReference>
<comment type="caution">
    <text evidence="13">The sequence shown here is derived from an EMBL/GenBank/DDBJ whole genome shotgun (WGS) entry which is preliminary data.</text>
</comment>
<evidence type="ECO:0000256" key="7">
    <source>
        <dbReference type="ARBA" id="ARBA00023274"/>
    </source>
</evidence>
<gene>
    <name evidence="13" type="primary">lsm1</name>
    <name evidence="11" type="synonym">LSM1</name>
    <name evidence="13" type="ORF">Cob_v004001</name>
</gene>
<dbReference type="SMART" id="SM00651">
    <property type="entry name" value="Sm"/>
    <property type="match status" value="1"/>
</dbReference>
<comment type="function">
    <text evidence="11">Component of the cytoplasmic LSM1-LSM7 complex which is involved in mRNA degradation.</text>
</comment>
<dbReference type="GO" id="GO:0000932">
    <property type="term" value="C:P-body"/>
    <property type="evidence" value="ECO:0007669"/>
    <property type="project" value="UniProtKB-SubCell"/>
</dbReference>
<comment type="similarity">
    <text evidence="1 11">Belongs to the snRNP Sm proteins family.</text>
</comment>
<evidence type="ECO:0000259" key="12">
    <source>
        <dbReference type="PROSITE" id="PS52002"/>
    </source>
</evidence>
<feature type="domain" description="Sm" evidence="12">
    <location>
        <begin position="88"/>
        <end position="174"/>
    </location>
</feature>